<reference evidence="2 3" key="1">
    <citation type="journal article" date="2024" name="G3 (Bethesda)">
        <title>Genome assembly of Hibiscus sabdariffa L. provides insights into metabolisms of medicinal natural products.</title>
        <authorList>
            <person name="Kim T."/>
        </authorList>
    </citation>
    <scope>NUCLEOTIDE SEQUENCE [LARGE SCALE GENOMIC DNA]</scope>
    <source>
        <strain evidence="2">TK-2024</strain>
        <tissue evidence="2">Old leaves</tissue>
    </source>
</reference>
<sequence length="172" mass="18343">MVQLQAWSGQAGIKPARDPTTCDEPTSHNLKAPTRVTSLHYQARQSNSLLTLYLNKTFWYNLSVETNLITNKKKNCSTSITIAPSDLAEQPELFPTNSPELGMGAKASESGHCGGASVGKNEDIPGAFTRGKTAGEAEIAGSLATVCKLDKKMTNGTTAANNLELVVDMDEV</sequence>
<gene>
    <name evidence="2" type="ORF">V6N11_049012</name>
</gene>
<organism evidence="2 3">
    <name type="scientific">Hibiscus sabdariffa</name>
    <name type="common">roselle</name>
    <dbReference type="NCBI Taxonomy" id="183260"/>
    <lineage>
        <taxon>Eukaryota</taxon>
        <taxon>Viridiplantae</taxon>
        <taxon>Streptophyta</taxon>
        <taxon>Embryophyta</taxon>
        <taxon>Tracheophyta</taxon>
        <taxon>Spermatophyta</taxon>
        <taxon>Magnoliopsida</taxon>
        <taxon>eudicotyledons</taxon>
        <taxon>Gunneridae</taxon>
        <taxon>Pentapetalae</taxon>
        <taxon>rosids</taxon>
        <taxon>malvids</taxon>
        <taxon>Malvales</taxon>
        <taxon>Malvaceae</taxon>
        <taxon>Malvoideae</taxon>
        <taxon>Hibiscus</taxon>
    </lineage>
</organism>
<comment type="caution">
    <text evidence="2">The sequence shown here is derived from an EMBL/GenBank/DDBJ whole genome shotgun (WGS) entry which is preliminary data.</text>
</comment>
<evidence type="ECO:0000313" key="3">
    <source>
        <dbReference type="Proteomes" id="UP001396334"/>
    </source>
</evidence>
<protein>
    <submittedName>
        <fullName evidence="2">Uncharacterized protein</fullName>
    </submittedName>
</protein>
<proteinExistence type="predicted"/>
<evidence type="ECO:0000313" key="2">
    <source>
        <dbReference type="EMBL" id="KAK8992953.1"/>
    </source>
</evidence>
<feature type="region of interest" description="Disordered" evidence="1">
    <location>
        <begin position="1"/>
        <end position="30"/>
    </location>
</feature>
<name>A0ABR2PWY4_9ROSI</name>
<dbReference type="EMBL" id="JBBPBN010000050">
    <property type="protein sequence ID" value="KAK8992953.1"/>
    <property type="molecule type" value="Genomic_DNA"/>
</dbReference>
<keyword evidence="3" id="KW-1185">Reference proteome</keyword>
<dbReference type="Proteomes" id="UP001396334">
    <property type="component" value="Unassembled WGS sequence"/>
</dbReference>
<evidence type="ECO:0000256" key="1">
    <source>
        <dbReference type="SAM" id="MobiDB-lite"/>
    </source>
</evidence>
<accession>A0ABR2PWY4</accession>